<comment type="similarity">
    <text evidence="1 2">Belongs to the anti-sigma-factor antagonist family.</text>
</comment>
<keyword evidence="5" id="KW-1185">Reference proteome</keyword>
<dbReference type="InterPro" id="IPR003658">
    <property type="entry name" value="Anti-sigma_ant"/>
</dbReference>
<dbReference type="InterPro" id="IPR002645">
    <property type="entry name" value="STAS_dom"/>
</dbReference>
<dbReference type="Gene3D" id="3.30.750.24">
    <property type="entry name" value="STAS domain"/>
    <property type="match status" value="1"/>
</dbReference>
<gene>
    <name evidence="4" type="ORF">QNN03_00560</name>
</gene>
<dbReference type="SUPFAM" id="SSF52091">
    <property type="entry name" value="SpoIIaa-like"/>
    <property type="match status" value="1"/>
</dbReference>
<name>A0ABT7ITY4_9ACTN</name>
<dbReference type="NCBIfam" id="TIGR00377">
    <property type="entry name" value="ant_ant_sig"/>
    <property type="match status" value="1"/>
</dbReference>
<evidence type="ECO:0000259" key="3">
    <source>
        <dbReference type="PROSITE" id="PS50801"/>
    </source>
</evidence>
<dbReference type="CDD" id="cd07043">
    <property type="entry name" value="STAS_anti-anti-sigma_factors"/>
    <property type="match status" value="1"/>
</dbReference>
<evidence type="ECO:0000313" key="4">
    <source>
        <dbReference type="EMBL" id="MDL2074923.1"/>
    </source>
</evidence>
<evidence type="ECO:0000256" key="1">
    <source>
        <dbReference type="ARBA" id="ARBA00009013"/>
    </source>
</evidence>
<dbReference type="InterPro" id="IPR036513">
    <property type="entry name" value="STAS_dom_sf"/>
</dbReference>
<evidence type="ECO:0000313" key="5">
    <source>
        <dbReference type="Proteomes" id="UP001241926"/>
    </source>
</evidence>
<dbReference type="Pfam" id="PF01740">
    <property type="entry name" value="STAS"/>
    <property type="match status" value="1"/>
</dbReference>
<dbReference type="PANTHER" id="PTHR33495">
    <property type="entry name" value="ANTI-SIGMA FACTOR ANTAGONIST TM_1081-RELATED-RELATED"/>
    <property type="match status" value="1"/>
</dbReference>
<dbReference type="PROSITE" id="PS50801">
    <property type="entry name" value="STAS"/>
    <property type="match status" value="1"/>
</dbReference>
<protein>
    <recommendedName>
        <fullName evidence="2">Anti-sigma factor antagonist</fullName>
    </recommendedName>
</protein>
<dbReference type="RefSeq" id="WP_261717533.1">
    <property type="nucleotide sequence ID" value="NZ_JASJUS010000001.1"/>
</dbReference>
<reference evidence="4 5" key="1">
    <citation type="submission" date="2023-05" db="EMBL/GenBank/DDBJ databases">
        <title>Streptomyces fuscus sp. nov., a brown-black pigment producing actinomyces isolated from dry sand of Sea duck farm.</title>
        <authorList>
            <person name="Xie J."/>
            <person name="Shen N."/>
        </authorList>
    </citation>
    <scope>NUCLEOTIDE SEQUENCE [LARGE SCALE GENOMIC DNA]</scope>
    <source>
        <strain evidence="4 5">GXMU-J15</strain>
    </source>
</reference>
<sequence>MSENLIRSMPPLPDHAEPQADVVALRGELDLLAAPSLTARLDALTARPVPDLVLDLRDVTFIDCTGLGVLCRARARALARHGRLRLVSDSPRLLRLLRATGLLGVFELYPRLSDALAPHRAASPTTG</sequence>
<feature type="domain" description="STAS" evidence="3">
    <location>
        <begin position="22"/>
        <end position="119"/>
    </location>
</feature>
<organism evidence="4 5">
    <name type="scientific">Streptomyces fuscus</name>
    <dbReference type="NCBI Taxonomy" id="3048495"/>
    <lineage>
        <taxon>Bacteria</taxon>
        <taxon>Bacillati</taxon>
        <taxon>Actinomycetota</taxon>
        <taxon>Actinomycetes</taxon>
        <taxon>Kitasatosporales</taxon>
        <taxon>Streptomycetaceae</taxon>
        <taxon>Streptomyces</taxon>
    </lineage>
</organism>
<proteinExistence type="inferred from homology"/>
<dbReference type="Proteomes" id="UP001241926">
    <property type="component" value="Unassembled WGS sequence"/>
</dbReference>
<dbReference type="PANTHER" id="PTHR33495:SF2">
    <property type="entry name" value="ANTI-SIGMA FACTOR ANTAGONIST TM_1081-RELATED"/>
    <property type="match status" value="1"/>
</dbReference>
<evidence type="ECO:0000256" key="2">
    <source>
        <dbReference type="RuleBase" id="RU003749"/>
    </source>
</evidence>
<comment type="caution">
    <text evidence="4">The sequence shown here is derived from an EMBL/GenBank/DDBJ whole genome shotgun (WGS) entry which is preliminary data.</text>
</comment>
<accession>A0ABT7ITY4</accession>
<dbReference type="EMBL" id="JASJUS010000001">
    <property type="protein sequence ID" value="MDL2074923.1"/>
    <property type="molecule type" value="Genomic_DNA"/>
</dbReference>